<evidence type="ECO:0000313" key="11">
    <source>
        <dbReference type="EMBL" id="TRY73162.1"/>
    </source>
</evidence>
<evidence type="ECO:0000256" key="2">
    <source>
        <dbReference type="ARBA" id="ARBA00006991"/>
    </source>
</evidence>
<keyword evidence="12" id="KW-1185">Reference proteome</keyword>
<keyword evidence="3" id="KW-0479">Metal-binding</keyword>
<dbReference type="GO" id="GO:0008270">
    <property type="term" value="F:zinc ion binding"/>
    <property type="evidence" value="ECO:0007669"/>
    <property type="project" value="UniProtKB-KW"/>
</dbReference>
<feature type="region of interest" description="Disordered" evidence="9">
    <location>
        <begin position="1"/>
        <end position="79"/>
    </location>
</feature>
<name>A0A553P663_TIGCA</name>
<dbReference type="GO" id="GO:0009968">
    <property type="term" value="P:negative regulation of signal transduction"/>
    <property type="evidence" value="ECO:0007669"/>
    <property type="project" value="UniProtKB-ARBA"/>
</dbReference>
<dbReference type="AlphaFoldDB" id="A0A553P663"/>
<feature type="compositionally biased region" description="Polar residues" evidence="9">
    <location>
        <begin position="389"/>
        <end position="399"/>
    </location>
</feature>
<feature type="region of interest" description="Disordered" evidence="9">
    <location>
        <begin position="503"/>
        <end position="522"/>
    </location>
</feature>
<keyword evidence="5 8" id="KW-0863">Zinc-finger</keyword>
<sequence length="781" mass="86489">MDVVIRRKDSDRYHPYNRSSVLGGNLSEPIQDRPINLQIHKTTVSPPPQSEPVDFSTKKESKQDAKSTEHPARVDKKPMSFTSSRELRFSKNLKFLLVEIFRSHPEKARMIIDYIQHVSRKKDPNNEPKTEAAPERYAGTSSDSETEVTVKEETMDGNERGPKTASPGPGKAHSGGIEGPGSSPGSSSGGSDYSENNNNNNNHHSLNNNNNNFSKKLHGKGGFNPNAPGMNTSSADINIETLDFGDLPESSTAKWFSEHPDINPAKVFDGINLKSEFPYPTDTKVEKPPDLTNLDNATANLLQMSVPDPSTTFLDIGTDSSMYEDDPFNIEHLLPSTFNMNQLDMGPNATEQAMLAHGAENSVNLALPSGKPIHLQPNHPHHNMIPPHSQISASQHTNNSLKSSHHFSLHSHHSHHHHLPPPSLPPTATSIGLSLYPETTIRPVIAPPSSMGSHHPHHSHGANQLPANIRSLIKTEPMPCIKREDPYGHDPLSLDAGYDRTSGMSPMSSMESVGSPGSPPTSTMAMFASQHSRIPLPGSSGSMGGGKMQASHIAALSRKKAVGQEDEDLINIPSLQVRIKILQQRLGLTAETPVEIINGGHGIKNPLASDAPETIKLEKLPAVRPDNDPSKFQCRICSKVFKLQRLLNRHMKCHSDVKRYLCTFCGKGFNDTFDLKRHTRTHTGVRPYKCNLCEKSFTQRCSLESHCLKVHGVAHNYEYKQRRSKMYVCEDCGFTTKEPELHYLHLKEKHPYSPALLKFYDKRHFKFNNSGFASMLLQVNS</sequence>
<proteinExistence type="inferred from homology"/>
<dbReference type="GO" id="GO:0005634">
    <property type="term" value="C:nucleus"/>
    <property type="evidence" value="ECO:0007669"/>
    <property type="project" value="UniProtKB-SubCell"/>
</dbReference>
<evidence type="ECO:0000256" key="6">
    <source>
        <dbReference type="ARBA" id="ARBA00022833"/>
    </source>
</evidence>
<feature type="domain" description="C2H2-type" evidence="10">
    <location>
        <begin position="660"/>
        <end position="687"/>
    </location>
</feature>
<evidence type="ECO:0000256" key="3">
    <source>
        <dbReference type="ARBA" id="ARBA00022723"/>
    </source>
</evidence>
<evidence type="ECO:0000256" key="7">
    <source>
        <dbReference type="ARBA" id="ARBA00023242"/>
    </source>
</evidence>
<dbReference type="EMBL" id="VCGU01000007">
    <property type="protein sequence ID" value="TRY73162.1"/>
    <property type="molecule type" value="Genomic_DNA"/>
</dbReference>
<comment type="subcellular location">
    <subcellularLocation>
        <location evidence="1">Nucleus</location>
    </subcellularLocation>
</comment>
<dbReference type="SMART" id="SM00355">
    <property type="entry name" value="ZnF_C2H2"/>
    <property type="match status" value="4"/>
</dbReference>
<feature type="compositionally biased region" description="Basic and acidic residues" evidence="9">
    <location>
        <begin position="1"/>
        <end position="14"/>
    </location>
</feature>
<protein>
    <recommendedName>
        <fullName evidence="10">C2H2-type domain-containing protein</fullName>
    </recommendedName>
</protein>
<feature type="region of interest" description="Disordered" evidence="9">
    <location>
        <begin position="121"/>
        <end position="234"/>
    </location>
</feature>
<dbReference type="GO" id="GO:0051241">
    <property type="term" value="P:negative regulation of multicellular organismal process"/>
    <property type="evidence" value="ECO:0007669"/>
    <property type="project" value="UniProtKB-ARBA"/>
</dbReference>
<evidence type="ECO:0000256" key="8">
    <source>
        <dbReference type="PROSITE-ProRule" id="PRU00042"/>
    </source>
</evidence>
<reference evidence="11 12" key="1">
    <citation type="journal article" date="2018" name="Nat. Ecol. Evol.">
        <title>Genomic signatures of mitonuclear coevolution across populations of Tigriopus californicus.</title>
        <authorList>
            <person name="Barreto F.S."/>
            <person name="Watson E.T."/>
            <person name="Lima T.G."/>
            <person name="Willett C.S."/>
            <person name="Edmands S."/>
            <person name="Li W."/>
            <person name="Burton R.S."/>
        </authorList>
    </citation>
    <scope>NUCLEOTIDE SEQUENCE [LARGE SCALE GENOMIC DNA]</scope>
    <source>
        <strain evidence="11 12">San Diego</strain>
    </source>
</reference>
<feature type="domain" description="C2H2-type" evidence="10">
    <location>
        <begin position="688"/>
        <end position="711"/>
    </location>
</feature>
<comment type="caution">
    <text evidence="11">The sequence shown here is derived from an EMBL/GenBank/DDBJ whole genome shotgun (WGS) entry which is preliminary data.</text>
</comment>
<organism evidence="11 12">
    <name type="scientific">Tigriopus californicus</name>
    <name type="common">Marine copepod</name>
    <dbReference type="NCBI Taxonomy" id="6832"/>
    <lineage>
        <taxon>Eukaryota</taxon>
        <taxon>Metazoa</taxon>
        <taxon>Ecdysozoa</taxon>
        <taxon>Arthropoda</taxon>
        <taxon>Crustacea</taxon>
        <taxon>Multicrustacea</taxon>
        <taxon>Hexanauplia</taxon>
        <taxon>Copepoda</taxon>
        <taxon>Harpacticoida</taxon>
        <taxon>Harpacticidae</taxon>
        <taxon>Tigriopus</taxon>
    </lineage>
</organism>
<dbReference type="FunFam" id="3.30.160.60:FF:001250">
    <property type="entry name" value="putative transcription factor ovo-like protein 3"/>
    <property type="match status" value="1"/>
</dbReference>
<dbReference type="PANTHER" id="PTHR10032">
    <property type="entry name" value="ZINC FINGER PROTEIN WITH KRAB AND SCAN DOMAINS"/>
    <property type="match status" value="1"/>
</dbReference>
<dbReference type="PROSITE" id="PS50157">
    <property type="entry name" value="ZINC_FINGER_C2H2_2"/>
    <property type="match status" value="3"/>
</dbReference>
<dbReference type="GO" id="GO:0000981">
    <property type="term" value="F:DNA-binding transcription factor activity, RNA polymerase II-specific"/>
    <property type="evidence" value="ECO:0007669"/>
    <property type="project" value="TreeGrafter"/>
</dbReference>
<feature type="compositionally biased region" description="Basic residues" evidence="9">
    <location>
        <begin position="403"/>
        <end position="419"/>
    </location>
</feature>
<feature type="compositionally biased region" description="Polar residues" evidence="9">
    <location>
        <begin position="503"/>
        <end position="512"/>
    </location>
</feature>
<feature type="compositionally biased region" description="Basic and acidic residues" evidence="9">
    <location>
        <begin position="148"/>
        <end position="162"/>
    </location>
</feature>
<feature type="compositionally biased region" description="Basic and acidic residues" evidence="9">
    <location>
        <begin position="121"/>
        <end position="134"/>
    </location>
</feature>
<dbReference type="OMA" id="VAHEYEY"/>
<dbReference type="GO" id="GO:0045596">
    <property type="term" value="P:negative regulation of cell differentiation"/>
    <property type="evidence" value="ECO:0007669"/>
    <property type="project" value="UniProtKB-ARBA"/>
</dbReference>
<gene>
    <name evidence="11" type="ORF">TCAL_02207</name>
</gene>
<dbReference type="PROSITE" id="PS00028">
    <property type="entry name" value="ZINC_FINGER_C2H2_1"/>
    <property type="match status" value="3"/>
</dbReference>
<dbReference type="PANTHER" id="PTHR10032:SF271">
    <property type="entry name" value="RH12261P-RELATED"/>
    <property type="match status" value="1"/>
</dbReference>
<dbReference type="GO" id="GO:0045892">
    <property type="term" value="P:negative regulation of DNA-templated transcription"/>
    <property type="evidence" value="ECO:0007669"/>
    <property type="project" value="UniProtKB-ARBA"/>
</dbReference>
<dbReference type="SUPFAM" id="SSF57667">
    <property type="entry name" value="beta-beta-alpha zinc fingers"/>
    <property type="match status" value="2"/>
</dbReference>
<feature type="compositionally biased region" description="Basic and acidic residues" evidence="9">
    <location>
        <begin position="56"/>
        <end position="78"/>
    </location>
</feature>
<dbReference type="Gene3D" id="3.30.160.60">
    <property type="entry name" value="Classic Zinc Finger"/>
    <property type="match status" value="2"/>
</dbReference>
<feature type="compositionally biased region" description="Low complexity" evidence="9">
    <location>
        <begin position="180"/>
        <end position="214"/>
    </location>
</feature>
<dbReference type="InterPro" id="IPR013087">
    <property type="entry name" value="Znf_C2H2_type"/>
</dbReference>
<accession>A0A553P663</accession>
<evidence type="ECO:0000256" key="5">
    <source>
        <dbReference type="ARBA" id="ARBA00022771"/>
    </source>
</evidence>
<dbReference type="InterPro" id="IPR036236">
    <property type="entry name" value="Znf_C2H2_sf"/>
</dbReference>
<evidence type="ECO:0000259" key="10">
    <source>
        <dbReference type="PROSITE" id="PS50157"/>
    </source>
</evidence>
<evidence type="ECO:0000256" key="9">
    <source>
        <dbReference type="SAM" id="MobiDB-lite"/>
    </source>
</evidence>
<keyword evidence="7" id="KW-0539">Nucleus</keyword>
<dbReference type="InterPro" id="IPR027756">
    <property type="entry name" value="Ovo-like"/>
</dbReference>
<evidence type="ECO:0000256" key="4">
    <source>
        <dbReference type="ARBA" id="ARBA00022737"/>
    </source>
</evidence>
<comment type="similarity">
    <text evidence="2">Belongs to the krueppel C2H2-type zinc-finger protein family.</text>
</comment>
<evidence type="ECO:0000313" key="12">
    <source>
        <dbReference type="Proteomes" id="UP000318571"/>
    </source>
</evidence>
<dbReference type="Proteomes" id="UP000318571">
    <property type="component" value="Chromosome 3"/>
</dbReference>
<dbReference type="GO" id="GO:0009913">
    <property type="term" value="P:epidermal cell differentiation"/>
    <property type="evidence" value="ECO:0007669"/>
    <property type="project" value="TreeGrafter"/>
</dbReference>
<feature type="region of interest" description="Disordered" evidence="9">
    <location>
        <begin position="370"/>
        <end position="430"/>
    </location>
</feature>
<feature type="domain" description="C2H2-type" evidence="10">
    <location>
        <begin position="632"/>
        <end position="659"/>
    </location>
</feature>
<keyword evidence="4" id="KW-0677">Repeat</keyword>
<dbReference type="FunFam" id="3.30.160.60:FF:000452">
    <property type="entry name" value="Transcription factor Ovo-like 2"/>
    <property type="match status" value="1"/>
</dbReference>
<evidence type="ECO:0000256" key="1">
    <source>
        <dbReference type="ARBA" id="ARBA00004123"/>
    </source>
</evidence>
<dbReference type="GO" id="GO:0000978">
    <property type="term" value="F:RNA polymerase II cis-regulatory region sequence-specific DNA binding"/>
    <property type="evidence" value="ECO:0007669"/>
    <property type="project" value="TreeGrafter"/>
</dbReference>
<keyword evidence="6" id="KW-0862">Zinc</keyword>